<dbReference type="AlphaFoldDB" id="A0A0D2AAV1"/>
<protein>
    <submittedName>
        <fullName evidence="1">Uncharacterized protein</fullName>
    </submittedName>
</protein>
<dbReference type="GeneID" id="27351883"/>
<sequence>HGDYPQNRIISGLSSRNMAHPVRPFYPPMHLIRNETYYQAHQRYCSPVPAEEYVTPSDFGELQTYKFDSPYPGDHDVHFTYCLIPGQDTKWKGVFDRVRGLLTAGSPCSTVLYFPNNCRSPCEPTDEDGSFDLPAKELASRVRPMREIGIMASGRRHIFHCLSYGGAVGLHRHWRTSYPLFA</sequence>
<name>A0A0D2AAV1_9EURO</name>
<gene>
    <name evidence="1" type="ORF">PV07_12689</name>
</gene>
<keyword evidence="2" id="KW-1185">Reference proteome</keyword>
<evidence type="ECO:0000313" key="1">
    <source>
        <dbReference type="EMBL" id="KIW21897.1"/>
    </source>
</evidence>
<dbReference type="HOGENOM" id="CLU_1614750_0_0_1"/>
<evidence type="ECO:0000313" key="2">
    <source>
        <dbReference type="Proteomes" id="UP000054466"/>
    </source>
</evidence>
<dbReference type="RefSeq" id="XP_016242113.1">
    <property type="nucleotide sequence ID" value="XM_016400237.1"/>
</dbReference>
<accession>A0A0D2AAV1</accession>
<dbReference type="EMBL" id="KN847104">
    <property type="protein sequence ID" value="KIW21897.1"/>
    <property type="molecule type" value="Genomic_DNA"/>
</dbReference>
<reference evidence="1 2" key="1">
    <citation type="submission" date="2015-01" db="EMBL/GenBank/DDBJ databases">
        <title>The Genome Sequence of Cladophialophora immunda CBS83496.</title>
        <authorList>
            <consortium name="The Broad Institute Genomics Platform"/>
            <person name="Cuomo C."/>
            <person name="de Hoog S."/>
            <person name="Gorbushina A."/>
            <person name="Stielow B."/>
            <person name="Teixiera M."/>
            <person name="Abouelleil A."/>
            <person name="Chapman S.B."/>
            <person name="Priest M."/>
            <person name="Young S.K."/>
            <person name="Wortman J."/>
            <person name="Nusbaum C."/>
            <person name="Birren B."/>
        </authorList>
    </citation>
    <scope>NUCLEOTIDE SEQUENCE [LARGE SCALE GENOMIC DNA]</scope>
    <source>
        <strain evidence="1 2">CBS 83496</strain>
    </source>
</reference>
<dbReference type="Proteomes" id="UP000054466">
    <property type="component" value="Unassembled WGS sequence"/>
</dbReference>
<dbReference type="VEuPathDB" id="FungiDB:PV07_12689"/>
<organism evidence="1 2">
    <name type="scientific">Cladophialophora immunda</name>
    <dbReference type="NCBI Taxonomy" id="569365"/>
    <lineage>
        <taxon>Eukaryota</taxon>
        <taxon>Fungi</taxon>
        <taxon>Dikarya</taxon>
        <taxon>Ascomycota</taxon>
        <taxon>Pezizomycotina</taxon>
        <taxon>Eurotiomycetes</taxon>
        <taxon>Chaetothyriomycetidae</taxon>
        <taxon>Chaetothyriales</taxon>
        <taxon>Herpotrichiellaceae</taxon>
        <taxon>Cladophialophora</taxon>
    </lineage>
</organism>
<feature type="non-terminal residue" evidence="1">
    <location>
        <position position="1"/>
    </location>
</feature>
<proteinExistence type="predicted"/>